<dbReference type="OrthoDB" id="514777at2759"/>
<keyword evidence="6" id="KW-0694">RNA-binding</keyword>
<feature type="compositionally biased region" description="Low complexity" evidence="8">
    <location>
        <begin position="627"/>
        <end position="640"/>
    </location>
</feature>
<dbReference type="GO" id="GO:0010494">
    <property type="term" value="C:cytoplasmic stress granule"/>
    <property type="evidence" value="ECO:0007669"/>
    <property type="project" value="UniProtKB-ARBA"/>
</dbReference>
<evidence type="ECO:0000313" key="10">
    <source>
        <dbReference type="EMBL" id="EEB06893.1"/>
    </source>
</evidence>
<evidence type="ECO:0000313" key="12">
    <source>
        <dbReference type="Proteomes" id="UP000001744"/>
    </source>
</evidence>
<feature type="compositionally biased region" description="Low complexity" evidence="8">
    <location>
        <begin position="368"/>
        <end position="383"/>
    </location>
</feature>
<dbReference type="SUPFAM" id="SSF48371">
    <property type="entry name" value="ARM repeat"/>
    <property type="match status" value="1"/>
</dbReference>
<evidence type="ECO:0000256" key="2">
    <source>
        <dbReference type="ARBA" id="ARBA00005775"/>
    </source>
</evidence>
<dbReference type="HOGENOM" id="CLU_254179_0_0_1"/>
<keyword evidence="3" id="KW-0963">Cytoplasm</keyword>
<feature type="compositionally biased region" description="Basic and acidic residues" evidence="8">
    <location>
        <begin position="144"/>
        <end position="160"/>
    </location>
</feature>
<dbReference type="Gene3D" id="1.25.40.180">
    <property type="match status" value="1"/>
</dbReference>
<evidence type="ECO:0000256" key="1">
    <source>
        <dbReference type="ARBA" id="ARBA00004496"/>
    </source>
</evidence>
<feature type="compositionally biased region" description="Low complexity" evidence="8">
    <location>
        <begin position="1189"/>
        <end position="1199"/>
    </location>
</feature>
<evidence type="ECO:0000256" key="4">
    <source>
        <dbReference type="ARBA" id="ARBA00022540"/>
    </source>
</evidence>
<feature type="region of interest" description="Disordered" evidence="8">
    <location>
        <begin position="1158"/>
        <end position="1299"/>
    </location>
</feature>
<dbReference type="Pfam" id="PF02854">
    <property type="entry name" value="MIF4G"/>
    <property type="match status" value="1"/>
</dbReference>
<dbReference type="SMART" id="SM00543">
    <property type="entry name" value="MIF4G"/>
    <property type="match status" value="1"/>
</dbReference>
<keyword evidence="5" id="KW-0597">Phosphoprotein</keyword>
<feature type="compositionally biased region" description="Polar residues" evidence="8">
    <location>
        <begin position="1284"/>
        <end position="1299"/>
    </location>
</feature>
<feature type="compositionally biased region" description="Basic and acidic residues" evidence="8">
    <location>
        <begin position="200"/>
        <end position="215"/>
    </location>
</feature>
<proteinExistence type="inferred from homology"/>
<dbReference type="GO" id="GO:0003729">
    <property type="term" value="F:mRNA binding"/>
    <property type="evidence" value="ECO:0000318"/>
    <property type="project" value="GO_Central"/>
</dbReference>
<dbReference type="GO" id="GO:0006413">
    <property type="term" value="P:translational initiation"/>
    <property type="evidence" value="ECO:0000318"/>
    <property type="project" value="GO_Central"/>
</dbReference>
<sequence>MASKQQPSTQKFSYARALASSQANKNNAQNAPAKSGAAAAKPVKKVEKVEKAEKNTEKAPVSKNDTAERQSQQQGAPAASEKKSSHQTGPTHKTTAPRKPAVSSVPIQFGSITKNATIPVAVPTNMASKSANAAPAPAPAPAAPKDKQEDKPEEKPEPKTEAGAPVEPAAAPAAAPAPTADSPAASAAKPNAPAENTHNSYDKPRQFSDRRHFDRYNNNGNNGNSNYNNNNNNSYNKHSNYHPHGYGGYNNGSGPHKNNGGQYRNRRGSSNAQMTYPSFGSNTRASMNHRNAPQGVAAGASMQIPVSLQSSYGQLYGQPPYIIDPNMVQYSPMIQPGYVGQYYPVFPQNPYAQPYQAMTRTPSQVSDPMHNSNNGSMNSSPHSASVPIVKQQKKSSALKIVNPVTHTEVVVPQKVKSNKPADQQNAKPEAAPVRHQLTEEEASQRKNAIKIAVQQRIQEKEAEAKRLAEEKAKREAEEKAKREAEEQAKREAEEKAKREAEEKARREAEEQAKREAEEKAKREAEEQAKREAEEKAKREAEEKAKREAEEQAKREAEEKAKREAEEQAKREAEEKAKREAEEKAKREAEEKAKLEAEEKAKLEAEEKAKREAEEKAKREAEEKAKSETAAATAASAAEAAVTKSPKTDSDRSSAPVESPRTTPLSEGKRLRETLLASSPSRFDPTARPSSPQSEAAIKCLASAKYIEDFTQISYPANIKPPSSSIGQIPGKYIYDIPFLLQFQNYYTDKPTLDWTEKMKETIGNAFTEKGSRGFGSSRQGSRSGSTHSHGGNAGFNMEHKSMSRLALERGFGSSNMSFGSGSNYKSASRMGHGHGGMNGSRRGSQRGSRRGDRKEPEMTIPLEQVAPLKLSANRWQPKREAEKAVLERATENELIPLDVIQRKVKAALNKMTLEKFDKISDQILEFAMQSRMEKDGKTLKTVIQLTFEKATDEPNFSNMYARLARKMMDNMDEGIVDENVLDKNSQPVRGGLLFRKYLLSRCQEDFERGWKASLPSGGVAEAELMSDEYYVAAAIKRRGLGLVRFIGELFKLSMLSEKIMHECIKRLLGNVTDPEEEEVESLCKLLMTVGANIDATEKGRAAMDVYVQRMEMITKVENLPSRIKFIILDVIDSRKAGWRIKNEIEKGPKTIAEIHEEAERKRALQESQRANSRHGRDMNRNDSHSRRGNNYGNNDWSNNKDGYARLGQGIRGLKSGSHGSHGPTSFSSMMRGGSGNRSSSNQSSSLRREATSRAPAASAPVTTANSFELLEEQDHDAGNHDSEGNSSQRDPNSSSKASA</sequence>
<organism evidence="10 12">
    <name type="scientific">Schizosaccharomyces japonicus (strain yFS275 / FY16936)</name>
    <name type="common">Fission yeast</name>
    <dbReference type="NCBI Taxonomy" id="402676"/>
    <lineage>
        <taxon>Eukaryota</taxon>
        <taxon>Fungi</taxon>
        <taxon>Dikarya</taxon>
        <taxon>Ascomycota</taxon>
        <taxon>Taphrinomycotina</taxon>
        <taxon>Schizosaccharomycetes</taxon>
        <taxon>Schizosaccharomycetales</taxon>
        <taxon>Schizosaccharomycetaceae</taxon>
        <taxon>Schizosaccharomyces</taxon>
    </lineage>
</organism>
<feature type="compositionally biased region" description="Basic and acidic residues" evidence="8">
    <location>
        <begin position="468"/>
        <end position="626"/>
    </location>
</feature>
<keyword evidence="12" id="KW-1185">Reference proteome</keyword>
<dbReference type="GeneID" id="7049949"/>
<evidence type="ECO:0000256" key="7">
    <source>
        <dbReference type="ARBA" id="ARBA00022917"/>
    </source>
</evidence>
<feature type="region of interest" description="Disordered" evidence="8">
    <location>
        <begin position="361"/>
        <end position="384"/>
    </location>
</feature>
<feature type="region of interest" description="Disordered" evidence="8">
    <location>
        <begin position="822"/>
        <end position="857"/>
    </location>
</feature>
<keyword evidence="4 10" id="KW-0396">Initiation factor</keyword>
<feature type="region of interest" description="Disordered" evidence="8">
    <location>
        <begin position="411"/>
        <end position="445"/>
    </location>
</feature>
<dbReference type="Proteomes" id="UP000001744">
    <property type="component" value="Unassembled WGS sequence"/>
</dbReference>
<dbReference type="InterPro" id="IPR016024">
    <property type="entry name" value="ARM-type_fold"/>
</dbReference>
<dbReference type="STRING" id="402676.B6JZC5"/>
<feature type="compositionally biased region" description="Low complexity" evidence="8">
    <location>
        <begin position="17"/>
        <end position="41"/>
    </location>
</feature>
<evidence type="ECO:0000256" key="3">
    <source>
        <dbReference type="ARBA" id="ARBA00022490"/>
    </source>
</evidence>
<dbReference type="Gene3D" id="1.20.970.30">
    <property type="entry name" value="eIF4G, eIF4E-binding domain"/>
    <property type="match status" value="1"/>
</dbReference>
<feature type="region of interest" description="Disordered" evidence="8">
    <location>
        <begin position="128"/>
        <end position="289"/>
    </location>
</feature>
<dbReference type="InterPro" id="IPR003890">
    <property type="entry name" value="MIF4G-like_typ-3"/>
</dbReference>
<dbReference type="GO" id="GO:0016281">
    <property type="term" value="C:eukaryotic translation initiation factor 4F complex"/>
    <property type="evidence" value="ECO:0000318"/>
    <property type="project" value="GO_Central"/>
</dbReference>
<feature type="compositionally biased region" description="Low complexity" evidence="8">
    <location>
        <begin position="774"/>
        <end position="790"/>
    </location>
</feature>
<name>B6JZC5_SCHJY</name>
<evidence type="ECO:0000259" key="9">
    <source>
        <dbReference type="SMART" id="SM00543"/>
    </source>
</evidence>
<reference evidence="10 12" key="1">
    <citation type="journal article" date="2011" name="Science">
        <title>Comparative functional genomics of the fission yeasts.</title>
        <authorList>
            <person name="Rhind N."/>
            <person name="Chen Z."/>
            <person name="Yassour M."/>
            <person name="Thompson D.A."/>
            <person name="Haas B.J."/>
            <person name="Habib N."/>
            <person name="Wapinski I."/>
            <person name="Roy S."/>
            <person name="Lin M.F."/>
            <person name="Heiman D.I."/>
            <person name="Young S.K."/>
            <person name="Furuya K."/>
            <person name="Guo Y."/>
            <person name="Pidoux A."/>
            <person name="Chen H.M."/>
            <person name="Robbertse B."/>
            <person name="Goldberg J.M."/>
            <person name="Aoki K."/>
            <person name="Bayne E.H."/>
            <person name="Berlin A.M."/>
            <person name="Desjardins C.A."/>
            <person name="Dobbs E."/>
            <person name="Dukaj L."/>
            <person name="Fan L."/>
            <person name="FitzGerald M.G."/>
            <person name="French C."/>
            <person name="Gujja S."/>
            <person name="Hansen K."/>
            <person name="Keifenheim D."/>
            <person name="Levin J.Z."/>
            <person name="Mosher R.A."/>
            <person name="Mueller C.A."/>
            <person name="Pfiffner J."/>
            <person name="Priest M."/>
            <person name="Russ C."/>
            <person name="Smialowska A."/>
            <person name="Swoboda P."/>
            <person name="Sykes S.M."/>
            <person name="Vaughn M."/>
            <person name="Vengrova S."/>
            <person name="Yoder R."/>
            <person name="Zeng Q."/>
            <person name="Allshire R."/>
            <person name="Baulcombe D."/>
            <person name="Birren B.W."/>
            <person name="Brown W."/>
            <person name="Ekwall K."/>
            <person name="Kellis M."/>
            <person name="Leatherwood J."/>
            <person name="Levin H."/>
            <person name="Margalit H."/>
            <person name="Martienssen R."/>
            <person name="Nieduszynski C.A."/>
            <person name="Spatafora J.W."/>
            <person name="Friedman N."/>
            <person name="Dalgaard J.Z."/>
            <person name="Baumann P."/>
            <person name="Niki H."/>
            <person name="Regev A."/>
            <person name="Nusbaum C."/>
        </authorList>
    </citation>
    <scope>NUCLEOTIDE SEQUENCE [LARGE SCALE GENOMIC DNA]</scope>
    <source>
        <strain evidence="12">yFS275 / FY16936</strain>
    </source>
</reference>
<feature type="compositionally biased region" description="Low complexity" evidence="8">
    <location>
        <begin position="217"/>
        <end position="244"/>
    </location>
</feature>
<dbReference type="GO" id="GO:0003743">
    <property type="term" value="F:translation initiation factor activity"/>
    <property type="evidence" value="ECO:0000318"/>
    <property type="project" value="GO_Central"/>
</dbReference>
<feature type="compositionally biased region" description="Polar residues" evidence="8">
    <location>
        <begin position="1"/>
        <end position="12"/>
    </location>
</feature>
<feature type="domain" description="MIF4G" evidence="9">
    <location>
        <begin position="901"/>
        <end position="1137"/>
    </location>
</feature>
<evidence type="ECO:0000256" key="6">
    <source>
        <dbReference type="ARBA" id="ARBA00022884"/>
    </source>
</evidence>
<feature type="compositionally biased region" description="Basic and acidic residues" evidence="8">
    <location>
        <begin position="1174"/>
        <end position="1185"/>
    </location>
</feature>
<dbReference type="OMA" id="QFYSVIT"/>
<feature type="compositionally biased region" description="Basic and acidic residues" evidence="8">
    <location>
        <begin position="44"/>
        <end position="57"/>
    </location>
</feature>
<comment type="subcellular location">
    <subcellularLocation>
        <location evidence="1">Cytoplasm</location>
    </subcellularLocation>
</comment>
<dbReference type="PANTHER" id="PTHR23253:SF9">
    <property type="entry name" value="EUKARYOTIC TRANSLATION INITIATION FACTOR 4 GAMMA 2"/>
    <property type="match status" value="1"/>
</dbReference>
<dbReference type="JaponicusDB" id="SJAG_01954">
    <property type="gene designation" value="tif471"/>
</dbReference>
<dbReference type="SUPFAM" id="SSF101489">
    <property type="entry name" value="Eukaryotic initiation factor 4f subunit eIF4g, eIF4e-binding domain"/>
    <property type="match status" value="1"/>
</dbReference>
<dbReference type="FunFam" id="1.25.40.180:FF:000020">
    <property type="entry name" value="Eukaryotic translation initiation factor subunit"/>
    <property type="match status" value="1"/>
</dbReference>
<accession>B6JZC5</accession>
<feature type="compositionally biased region" description="Low complexity" evidence="8">
    <location>
        <begin position="161"/>
        <end position="194"/>
    </location>
</feature>
<feature type="compositionally biased region" description="Polar residues" evidence="8">
    <location>
        <begin position="268"/>
        <end position="289"/>
    </location>
</feature>
<dbReference type="Pfam" id="PF12152">
    <property type="entry name" value="eIF_4G1"/>
    <property type="match status" value="1"/>
</dbReference>
<protein>
    <submittedName>
        <fullName evidence="10">Translation initiation factor eIF4G</fullName>
    </submittedName>
</protein>
<gene>
    <name evidence="11" type="primary">tif471</name>
    <name evidence="10" type="ORF">SJAG_01954</name>
</gene>
<evidence type="ECO:0000256" key="5">
    <source>
        <dbReference type="ARBA" id="ARBA00022553"/>
    </source>
</evidence>
<dbReference type="RefSeq" id="XP_002173186.1">
    <property type="nucleotide sequence ID" value="XM_002173150.1"/>
</dbReference>
<dbReference type="eggNOG" id="KOG0401">
    <property type="taxonomic scope" value="Eukaryota"/>
</dbReference>
<keyword evidence="7" id="KW-0648">Protein biosynthesis</keyword>
<feature type="region of interest" description="Disordered" evidence="8">
    <location>
        <begin position="468"/>
        <end position="694"/>
    </location>
</feature>
<dbReference type="InterPro" id="IPR036211">
    <property type="entry name" value="eIF4G_eIF4E-bd_sf"/>
</dbReference>
<dbReference type="InterPro" id="IPR022745">
    <property type="entry name" value="eIF4G1_eIF4E-bd"/>
</dbReference>
<dbReference type="EMBL" id="KE651168">
    <property type="protein sequence ID" value="EEB06893.1"/>
    <property type="molecule type" value="Genomic_DNA"/>
</dbReference>
<feature type="region of interest" description="Disordered" evidence="8">
    <location>
        <begin position="765"/>
        <end position="796"/>
    </location>
</feature>
<feature type="region of interest" description="Disordered" evidence="8">
    <location>
        <begin position="1"/>
        <end position="115"/>
    </location>
</feature>
<feature type="compositionally biased region" description="Low complexity" evidence="8">
    <location>
        <begin position="1225"/>
        <end position="1245"/>
    </location>
</feature>
<dbReference type="VEuPathDB" id="FungiDB:SJAG_01954"/>
<comment type="similarity">
    <text evidence="2">Belongs to the eukaryotic initiation factor 4G family.</text>
</comment>
<evidence type="ECO:0000313" key="11">
    <source>
        <dbReference type="JaponicusDB" id="SJAG_01954"/>
    </source>
</evidence>
<evidence type="ECO:0000256" key="8">
    <source>
        <dbReference type="SAM" id="MobiDB-lite"/>
    </source>
</evidence>
<dbReference type="PANTHER" id="PTHR23253">
    <property type="entry name" value="EUKARYOTIC TRANSLATION INITIATION FACTOR 4 GAMMA"/>
    <property type="match status" value="1"/>
</dbReference>